<comment type="caution">
    <text evidence="1">The sequence shown here is derived from an EMBL/GenBank/DDBJ whole genome shotgun (WGS) entry which is preliminary data.</text>
</comment>
<evidence type="ECO:0000313" key="1">
    <source>
        <dbReference type="EMBL" id="NUB01205.1"/>
    </source>
</evidence>
<evidence type="ECO:0000313" key="2">
    <source>
        <dbReference type="Proteomes" id="UP000605086"/>
    </source>
</evidence>
<name>A0ABX2KC76_9PROT</name>
<protein>
    <submittedName>
        <fullName evidence="1">Uncharacterized protein</fullName>
    </submittedName>
</protein>
<dbReference type="EMBL" id="WHOS01000023">
    <property type="protein sequence ID" value="NUB01205.1"/>
    <property type="molecule type" value="Genomic_DNA"/>
</dbReference>
<keyword evidence="2" id="KW-1185">Reference proteome</keyword>
<organism evidence="1 2">
    <name type="scientific">Azospirillum melinis</name>
    <dbReference type="NCBI Taxonomy" id="328839"/>
    <lineage>
        <taxon>Bacteria</taxon>
        <taxon>Pseudomonadati</taxon>
        <taxon>Pseudomonadota</taxon>
        <taxon>Alphaproteobacteria</taxon>
        <taxon>Rhodospirillales</taxon>
        <taxon>Azospirillaceae</taxon>
        <taxon>Azospirillum</taxon>
    </lineage>
</organism>
<proteinExistence type="predicted"/>
<gene>
    <name evidence="1" type="ORF">GBZ48_18210</name>
</gene>
<accession>A0ABX2KC76</accession>
<reference evidence="1 2" key="1">
    <citation type="submission" date="2019-10" db="EMBL/GenBank/DDBJ databases">
        <title>Genome sequence of Azospirillum melinis.</title>
        <authorList>
            <person name="Ambrosini A."/>
            <person name="Sant'Anna F.H."/>
            <person name="Cassan F.D."/>
            <person name="Souza E.M."/>
            <person name="Passaglia L.M.P."/>
        </authorList>
    </citation>
    <scope>NUCLEOTIDE SEQUENCE [LARGE SCALE GENOMIC DNA]</scope>
    <source>
        <strain evidence="1 2">TMCY0552</strain>
    </source>
</reference>
<dbReference type="RefSeq" id="WP_174472287.1">
    <property type="nucleotide sequence ID" value="NZ_JAGINN010000023.1"/>
</dbReference>
<sequence length="154" mass="17020">MMDLLRQDAAEMADILRSARCVERHLAISHHRLAEILTALVTGGELTSSNSRGHDVLSPTFGRIEVKSRILGTDGPFPRVTLKAANIEKSDFFIGVRWTRDMRLHEALGLPKSAVVPLYTAKRQSTGSAHLSWADWTAAPGARSFLNDMRALLE</sequence>
<dbReference type="Proteomes" id="UP000605086">
    <property type="component" value="Unassembled WGS sequence"/>
</dbReference>